<dbReference type="SUPFAM" id="SSF57701">
    <property type="entry name" value="Zn2/Cys6 DNA-binding domain"/>
    <property type="match status" value="1"/>
</dbReference>
<dbReference type="Proteomes" id="UP001565368">
    <property type="component" value="Unassembled WGS sequence"/>
</dbReference>
<organism evidence="4 5">
    <name type="scientific">Vanrija albida</name>
    <dbReference type="NCBI Taxonomy" id="181172"/>
    <lineage>
        <taxon>Eukaryota</taxon>
        <taxon>Fungi</taxon>
        <taxon>Dikarya</taxon>
        <taxon>Basidiomycota</taxon>
        <taxon>Agaricomycotina</taxon>
        <taxon>Tremellomycetes</taxon>
        <taxon>Trichosporonales</taxon>
        <taxon>Trichosporonaceae</taxon>
        <taxon>Vanrija</taxon>
    </lineage>
</organism>
<dbReference type="EMBL" id="JBBXJM010000001">
    <property type="protein sequence ID" value="KAL1412337.1"/>
    <property type="molecule type" value="Genomic_DNA"/>
</dbReference>
<dbReference type="InterPro" id="IPR001138">
    <property type="entry name" value="Zn2Cys6_DnaBD"/>
</dbReference>
<feature type="domain" description="Zn(2)-C6 fungal-type" evidence="3">
    <location>
        <begin position="24"/>
        <end position="55"/>
    </location>
</feature>
<proteinExistence type="predicted"/>
<keyword evidence="2" id="KW-0539">Nucleus</keyword>
<dbReference type="Pfam" id="PF00172">
    <property type="entry name" value="Zn_clus"/>
    <property type="match status" value="1"/>
</dbReference>
<comment type="caution">
    <text evidence="4">The sequence shown here is derived from an EMBL/GenBank/DDBJ whole genome shotgun (WGS) entry which is preliminary data.</text>
</comment>
<comment type="subcellular location">
    <subcellularLocation>
        <location evidence="1">Nucleus</location>
    </subcellularLocation>
</comment>
<dbReference type="PANTHER" id="PTHR37534:SF20">
    <property type="entry name" value="PRO1A C6 ZINK-FINGER PROTEIN"/>
    <property type="match status" value="1"/>
</dbReference>
<gene>
    <name evidence="4" type="ORF">Q8F55_000081</name>
</gene>
<dbReference type="InterPro" id="IPR036864">
    <property type="entry name" value="Zn2-C6_fun-type_DNA-bd_sf"/>
</dbReference>
<dbReference type="PROSITE" id="PS00463">
    <property type="entry name" value="ZN2_CY6_FUNGAL_1"/>
    <property type="match status" value="1"/>
</dbReference>
<keyword evidence="5" id="KW-1185">Reference proteome</keyword>
<reference evidence="4 5" key="1">
    <citation type="submission" date="2023-08" db="EMBL/GenBank/DDBJ databases">
        <title>Annotated Genome Sequence of Vanrija albida AlHP1.</title>
        <authorList>
            <person name="Herzog R."/>
        </authorList>
    </citation>
    <scope>NUCLEOTIDE SEQUENCE [LARGE SCALE GENOMIC DNA]</scope>
    <source>
        <strain evidence="4 5">AlHP1</strain>
    </source>
</reference>
<dbReference type="CDD" id="cd00067">
    <property type="entry name" value="GAL4"/>
    <property type="match status" value="1"/>
</dbReference>
<dbReference type="Gene3D" id="4.10.240.10">
    <property type="entry name" value="Zn(2)-C6 fungal-type DNA-binding domain"/>
    <property type="match status" value="1"/>
</dbReference>
<evidence type="ECO:0000259" key="3">
    <source>
        <dbReference type="PROSITE" id="PS50048"/>
    </source>
</evidence>
<evidence type="ECO:0000256" key="1">
    <source>
        <dbReference type="ARBA" id="ARBA00004123"/>
    </source>
</evidence>
<evidence type="ECO:0000313" key="4">
    <source>
        <dbReference type="EMBL" id="KAL1412337.1"/>
    </source>
</evidence>
<dbReference type="Pfam" id="PF11951">
    <property type="entry name" value="Fungal_trans_2"/>
    <property type="match status" value="1"/>
</dbReference>
<dbReference type="PANTHER" id="PTHR37534">
    <property type="entry name" value="TRANSCRIPTIONAL ACTIVATOR PROTEIN UGA3"/>
    <property type="match status" value="1"/>
</dbReference>
<evidence type="ECO:0000256" key="2">
    <source>
        <dbReference type="ARBA" id="ARBA00023242"/>
    </source>
</evidence>
<accession>A0ABR3QCU5</accession>
<sequence length="524" mass="56953">MGADDEPPALVGPSRRPRGRTFTGCFTCRQRKVKCDEAKPRCSNCARRTGRKCEYPLEHGRAEQPLPLVLPRRRSTPPPAAELYAPYLAARYRAEIIERMVVGLLDAELKSQRVLSHRPAPSFADDILSKLPVPPGSPAHGLLQFLLSTLRRSFDAVDRDPDARLACSAAAFFAGALGPAPISLPHGHFNVLQLEYMHKVRSEAAGAPATGRLAATNITLLLSQMLDRRPGKWRLQLRATTEWAISRGGTGWVLGVAPPTMGYVGARLEILHPLPISLSADFNAALSVLASLTDGSLPIQLMPGPRHAWLLQSRALQLDLAPGMPDFFESMLGMPRVLVLSLASAVSLVSQRQAAAEQQQSDVVKDQVEHEVATLRMELEHIWPVRLAARQDGRRIQYGGQIWRLAILILVMHKAQGLATGSPDLSAAVAAVLELLSEAAVDGTGLSGWLWPVLIAACAAREPDTRAALRRLIPHCTSAVGQHDHSDVANGLLDAVYARHDAGDPEYHVREALADHPDLDVILM</sequence>
<dbReference type="GeneID" id="95981124"/>
<evidence type="ECO:0000313" key="5">
    <source>
        <dbReference type="Proteomes" id="UP001565368"/>
    </source>
</evidence>
<name>A0ABR3QCU5_9TREE</name>
<protein>
    <recommendedName>
        <fullName evidence="3">Zn(2)-C6 fungal-type domain-containing protein</fullName>
    </recommendedName>
</protein>
<dbReference type="SMART" id="SM00066">
    <property type="entry name" value="GAL4"/>
    <property type="match status" value="1"/>
</dbReference>
<dbReference type="PROSITE" id="PS50048">
    <property type="entry name" value="ZN2_CY6_FUNGAL_2"/>
    <property type="match status" value="1"/>
</dbReference>
<dbReference type="InterPro" id="IPR021858">
    <property type="entry name" value="Fun_TF"/>
</dbReference>
<dbReference type="RefSeq" id="XP_069212281.1">
    <property type="nucleotide sequence ID" value="XM_069348737.1"/>
</dbReference>